<dbReference type="Gene3D" id="3.10.20.740">
    <property type="match status" value="1"/>
</dbReference>
<comment type="similarity">
    <text evidence="2">Belongs to the complex I 75 kDa subunit family.</text>
</comment>
<dbReference type="InterPro" id="IPR054351">
    <property type="entry name" value="NADH_UbQ_OxRdtase_ferredoxin"/>
</dbReference>
<dbReference type="Pfam" id="PF10588">
    <property type="entry name" value="NADH-G_4Fe-4S_3"/>
    <property type="match status" value="1"/>
</dbReference>
<dbReference type="PROSITE" id="PS51669">
    <property type="entry name" value="4FE4S_MOW_BIS_MGD"/>
    <property type="match status" value="1"/>
</dbReference>
<evidence type="ECO:0000256" key="1">
    <source>
        <dbReference type="ARBA" id="ARBA00001966"/>
    </source>
</evidence>
<geneLocation type="mitochondrion" evidence="12"/>
<dbReference type="Pfam" id="PF22151">
    <property type="entry name" value="Fer4_NDSU1"/>
    <property type="match status" value="1"/>
</dbReference>
<dbReference type="PANTHER" id="PTHR43105:SF13">
    <property type="entry name" value="NADH-UBIQUINONE OXIDOREDUCTASE 75 KDA SUBUNIT, MITOCHONDRIAL"/>
    <property type="match status" value="1"/>
</dbReference>
<dbReference type="SMART" id="SM00929">
    <property type="entry name" value="NADH-G_4Fe-4S_3"/>
    <property type="match status" value="1"/>
</dbReference>
<dbReference type="PROSITE" id="PS00642">
    <property type="entry name" value="COMPLEX1_75K_2"/>
    <property type="match status" value="1"/>
</dbReference>
<evidence type="ECO:0000256" key="9">
    <source>
        <dbReference type="ARBA" id="ARBA00034078"/>
    </source>
</evidence>
<evidence type="ECO:0000256" key="4">
    <source>
        <dbReference type="ARBA" id="ARBA00022723"/>
    </source>
</evidence>
<dbReference type="GeneID" id="67267228"/>
<dbReference type="Pfam" id="PF00384">
    <property type="entry name" value="Molybdopterin"/>
    <property type="match status" value="1"/>
</dbReference>
<evidence type="ECO:0000256" key="2">
    <source>
        <dbReference type="ARBA" id="ARBA00005404"/>
    </source>
</evidence>
<evidence type="ECO:0000256" key="3">
    <source>
        <dbReference type="ARBA" id="ARBA00022485"/>
    </source>
</evidence>
<accession>A0A891GUJ0</accession>
<dbReference type="Pfam" id="PF22117">
    <property type="entry name" value="Fer4_Nqo3"/>
    <property type="match status" value="1"/>
</dbReference>
<dbReference type="GO" id="GO:0051539">
    <property type="term" value="F:4 iron, 4 sulfur cluster binding"/>
    <property type="evidence" value="ECO:0007669"/>
    <property type="project" value="UniProtKB-KW"/>
</dbReference>
<keyword evidence="4" id="KW-0479">Metal-binding</keyword>
<evidence type="ECO:0000256" key="7">
    <source>
        <dbReference type="ARBA" id="ARBA00023014"/>
    </source>
</evidence>
<dbReference type="GO" id="GO:0046872">
    <property type="term" value="F:metal ion binding"/>
    <property type="evidence" value="ECO:0007669"/>
    <property type="project" value="UniProtKB-KW"/>
</dbReference>
<dbReference type="GO" id="GO:0016020">
    <property type="term" value="C:membrane"/>
    <property type="evidence" value="ECO:0007669"/>
    <property type="project" value="InterPro"/>
</dbReference>
<feature type="domain" description="4Fe-4S Mo/W bis-MGD-type" evidence="10">
    <location>
        <begin position="231"/>
        <end position="288"/>
    </location>
</feature>
<dbReference type="AlphaFoldDB" id="A0A891GUJ0"/>
<dbReference type="PROSITE" id="PS00643">
    <property type="entry name" value="COMPLEX1_75K_3"/>
    <property type="match status" value="1"/>
</dbReference>
<gene>
    <name evidence="12" type="primary">nad11</name>
</gene>
<dbReference type="GO" id="GO:0008137">
    <property type="term" value="F:NADH dehydrogenase (ubiquinone) activity"/>
    <property type="evidence" value="ECO:0007669"/>
    <property type="project" value="InterPro"/>
</dbReference>
<dbReference type="InterPro" id="IPR019574">
    <property type="entry name" value="NADH_UbQ_OxRdtase_Gsu_4Fe4S-bd"/>
</dbReference>
<organism evidence="12">
    <name type="scientific">Thalassiosira nordenskioeldii</name>
    <name type="common">Marine diatom</name>
    <dbReference type="NCBI Taxonomy" id="83372"/>
    <lineage>
        <taxon>Eukaryota</taxon>
        <taxon>Sar</taxon>
        <taxon>Stramenopiles</taxon>
        <taxon>Ochrophyta</taxon>
        <taxon>Bacillariophyta</taxon>
        <taxon>Coscinodiscophyceae</taxon>
        <taxon>Thalassiosirophycidae</taxon>
        <taxon>Thalassiosirales</taxon>
        <taxon>Thalassiosiraceae</taxon>
        <taxon>Thalassiosira</taxon>
    </lineage>
</organism>
<protein>
    <submittedName>
        <fullName evidence="12">NADH dehydrogenase subunit 11</fullName>
    </submittedName>
</protein>
<keyword evidence="7" id="KW-0411">Iron-sulfur</keyword>
<dbReference type="SUPFAM" id="SSF54292">
    <property type="entry name" value="2Fe-2S ferredoxin-like"/>
    <property type="match status" value="1"/>
</dbReference>
<dbReference type="SUPFAM" id="SSF54862">
    <property type="entry name" value="4Fe-4S ferredoxins"/>
    <property type="match status" value="1"/>
</dbReference>
<dbReference type="FunFam" id="3.30.70.20:FF:000002">
    <property type="entry name" value="NADH-ubiquinone oxidoreductase 75 kDa subunit"/>
    <property type="match status" value="1"/>
</dbReference>
<comment type="cofactor">
    <cofactor evidence="1">
        <name>[4Fe-4S] cluster</name>
        <dbReference type="ChEBI" id="CHEBI:49883"/>
    </cofactor>
</comment>
<sequence length="755" mass="86822">MKYFHINNIKFNYDLEFKNNINNNFWKQNTPLIEYCETLGINIPHYCYHKNLSISGNCRMCLVELKNSPKPIVSCAMNAKSCLANGAIYTNSSLVKKARENVLEFLLLNHPLDCPICDQGGECDLQDQSLFFGLTKKRFYSFKRVVLNKNIGPIVKTVMTRCIHCTRCVRFAAEIAGVEDIGMFGRGLQSEIGTYVEKIFHSELSGNVIDLCPVGALTSKPYPFVNRSWELKNVASIDFSDGFGIPIQVFIKNNRIIKILPGYDKTTSKTNWISDKTRFSFDGMFSPERIIQNFLGSKKSYIPLSWQELFKEFFFTLYFQNHLLKHYYQPLQVTLCLGKNTSIEVLNVLKILSCKYPFFKLRQAEPQNINIDVEQNYLLNASLSNSKILASDTCLLIGMNPRYDGSLLNLKLKSRYLKGNFKVINIGSLCNLTFSNTNISSNTKILKSLVEGNNFFCQEFVHALNPILISNTEIFKRKDSFGLTTMVQFLIKYVSSFSQCVNNNRLNILNLSANSTGTSNISNLKVINNKDFKNSTGIYFINESLSSFNIKKLLSLKLLNIFQDFTHNNKMLITQNNHLNTKMIAALKKGFNLNNHLHLPNTVLFEASGTYVNTKGVINKTPKIITPTGQAKSDWQIIRKIFSYSKKMLFMRNFLKSNKISFNTNNICHFRNYIGFQYYPTSDLSNLAFRLLKKFCTYDKVLPKFKTKKKKLYSSQLRFWLNDFYIESKDINSKYSSTMVQCSKLSRLNNTNFKF</sequence>
<dbReference type="SUPFAM" id="SSF53706">
    <property type="entry name" value="Formate dehydrogenase/DMSO reductase, domains 1-3"/>
    <property type="match status" value="1"/>
</dbReference>
<evidence type="ECO:0000259" key="10">
    <source>
        <dbReference type="PROSITE" id="PS51669"/>
    </source>
</evidence>
<dbReference type="RefSeq" id="YP_010163999.1">
    <property type="nucleotide sequence ID" value="NC_057471.1"/>
</dbReference>
<comment type="cofactor">
    <cofactor evidence="9">
        <name>[2Fe-2S] cluster</name>
        <dbReference type="ChEBI" id="CHEBI:190135"/>
    </cofactor>
</comment>
<dbReference type="InterPro" id="IPR006656">
    <property type="entry name" value="Mopterin_OxRdtase"/>
</dbReference>
<keyword evidence="12" id="KW-0496">Mitochondrion</keyword>
<dbReference type="PROSITE" id="PS51839">
    <property type="entry name" value="4FE4S_HC3"/>
    <property type="match status" value="1"/>
</dbReference>
<dbReference type="GO" id="GO:0016651">
    <property type="term" value="F:oxidoreductase activity, acting on NAD(P)H"/>
    <property type="evidence" value="ECO:0007669"/>
    <property type="project" value="InterPro"/>
</dbReference>
<dbReference type="InterPro" id="IPR050123">
    <property type="entry name" value="Prok_molybdopt-oxidoreductase"/>
</dbReference>
<dbReference type="InterPro" id="IPR010228">
    <property type="entry name" value="NADH_UbQ_OxRdtase_Gsu"/>
</dbReference>
<dbReference type="CDD" id="cd00207">
    <property type="entry name" value="fer2"/>
    <property type="match status" value="1"/>
</dbReference>
<dbReference type="NCBIfam" id="TIGR01973">
    <property type="entry name" value="NuoG"/>
    <property type="match status" value="1"/>
</dbReference>
<keyword evidence="8" id="KW-0520">NAD</keyword>
<dbReference type="GO" id="GO:0042773">
    <property type="term" value="P:ATP synthesis coupled electron transport"/>
    <property type="evidence" value="ECO:0007669"/>
    <property type="project" value="InterPro"/>
</dbReference>
<dbReference type="Gene3D" id="3.40.50.740">
    <property type="match status" value="1"/>
</dbReference>
<dbReference type="EMBL" id="MW387419">
    <property type="protein sequence ID" value="QRK25902.1"/>
    <property type="molecule type" value="Genomic_DNA"/>
</dbReference>
<dbReference type="InterPro" id="IPR036010">
    <property type="entry name" value="2Fe-2S_ferredoxin-like_sf"/>
</dbReference>
<evidence type="ECO:0000256" key="6">
    <source>
        <dbReference type="ARBA" id="ARBA00023004"/>
    </source>
</evidence>
<keyword evidence="3" id="KW-0004">4Fe-4S</keyword>
<dbReference type="PROSITE" id="PS00641">
    <property type="entry name" value="COMPLEX1_75K_1"/>
    <property type="match status" value="1"/>
</dbReference>
<dbReference type="InterPro" id="IPR006963">
    <property type="entry name" value="Mopterin_OxRdtase_4Fe-4S_dom"/>
</dbReference>
<dbReference type="InterPro" id="IPR001041">
    <property type="entry name" value="2Fe-2S_ferredoxin-type"/>
</dbReference>
<dbReference type="Gene3D" id="3.30.70.20">
    <property type="match status" value="1"/>
</dbReference>
<name>A0A891GUJ0_THANO</name>
<keyword evidence="6" id="KW-0408">Iron</keyword>
<evidence type="ECO:0000313" key="12">
    <source>
        <dbReference type="EMBL" id="QRK25902.1"/>
    </source>
</evidence>
<feature type="domain" description="4Fe-4S His(Cys)3-ligated-type" evidence="11">
    <location>
        <begin position="94"/>
        <end position="133"/>
    </location>
</feature>
<reference evidence="12" key="1">
    <citation type="journal article" date="2021" name="Mitochondrial DNA Part B Resour">
        <title>Complete mitochondrial genome of the harmful algal bloom species Thalassiosira nordenskioeldii (Mediophyceae, Bacillariophyta) from the east China sea.</title>
        <authorList>
            <person name="Liu K."/>
            <person name="Liu S."/>
            <person name="Chen Y."/>
            <person name="Liu F."/>
            <person name="Chen N."/>
        </authorList>
    </citation>
    <scope>NUCLEOTIDE SEQUENCE</scope>
    <source>
        <strain evidence="12">CNS00052</strain>
    </source>
</reference>
<dbReference type="FunFam" id="3.10.20.740:FF:000001">
    <property type="entry name" value="NADH-quinone oxidoreductase subunit G"/>
    <property type="match status" value="1"/>
</dbReference>
<keyword evidence="5" id="KW-1278">Translocase</keyword>
<dbReference type="PANTHER" id="PTHR43105">
    <property type="entry name" value="RESPIRATORY NITRATE REDUCTASE"/>
    <property type="match status" value="1"/>
</dbReference>
<evidence type="ECO:0000256" key="8">
    <source>
        <dbReference type="ARBA" id="ARBA00023027"/>
    </source>
</evidence>
<evidence type="ECO:0000259" key="11">
    <source>
        <dbReference type="PROSITE" id="PS51839"/>
    </source>
</evidence>
<evidence type="ECO:0000256" key="5">
    <source>
        <dbReference type="ARBA" id="ARBA00022967"/>
    </source>
</evidence>
<dbReference type="InterPro" id="IPR000283">
    <property type="entry name" value="NADH_UbQ_OxRdtase_75kDa_su_CS"/>
</dbReference>
<proteinExistence type="inferred from homology"/>